<proteinExistence type="predicted"/>
<evidence type="ECO:0000313" key="2">
    <source>
        <dbReference type="EMBL" id="KAK7066232.1"/>
    </source>
</evidence>
<organism evidence="2 3">
    <name type="scientific">Halocaridina rubra</name>
    <name type="common">Hawaiian red shrimp</name>
    <dbReference type="NCBI Taxonomy" id="373956"/>
    <lineage>
        <taxon>Eukaryota</taxon>
        <taxon>Metazoa</taxon>
        <taxon>Ecdysozoa</taxon>
        <taxon>Arthropoda</taxon>
        <taxon>Crustacea</taxon>
        <taxon>Multicrustacea</taxon>
        <taxon>Malacostraca</taxon>
        <taxon>Eumalacostraca</taxon>
        <taxon>Eucarida</taxon>
        <taxon>Decapoda</taxon>
        <taxon>Pleocyemata</taxon>
        <taxon>Caridea</taxon>
        <taxon>Atyoidea</taxon>
        <taxon>Atyidae</taxon>
        <taxon>Halocaridina</taxon>
    </lineage>
</organism>
<keyword evidence="3" id="KW-1185">Reference proteome</keyword>
<protein>
    <submittedName>
        <fullName evidence="2">Uncharacterized protein</fullName>
    </submittedName>
</protein>
<comment type="caution">
    <text evidence="2">The sequence shown here is derived from an EMBL/GenBank/DDBJ whole genome shotgun (WGS) entry which is preliminary data.</text>
</comment>
<gene>
    <name evidence="2" type="ORF">SK128_018125</name>
</gene>
<evidence type="ECO:0000256" key="1">
    <source>
        <dbReference type="SAM" id="MobiDB-lite"/>
    </source>
</evidence>
<dbReference type="AlphaFoldDB" id="A0AAN9A1G7"/>
<sequence>TLRYLHAPNESSDPGSQLVDAAAPVDLSGVATLPRESLIGRRSRQLHHSAPSSPLPACRSFRLKSHLTEASQNE</sequence>
<evidence type="ECO:0000313" key="3">
    <source>
        <dbReference type="Proteomes" id="UP001381693"/>
    </source>
</evidence>
<dbReference type="EMBL" id="JAXCGZ010019311">
    <property type="protein sequence ID" value="KAK7066232.1"/>
    <property type="molecule type" value="Genomic_DNA"/>
</dbReference>
<name>A0AAN9A1G7_HALRR</name>
<feature type="region of interest" description="Disordered" evidence="1">
    <location>
        <begin position="40"/>
        <end position="60"/>
    </location>
</feature>
<reference evidence="2 3" key="1">
    <citation type="submission" date="2023-11" db="EMBL/GenBank/DDBJ databases">
        <title>Halocaridina rubra genome assembly.</title>
        <authorList>
            <person name="Smith C."/>
        </authorList>
    </citation>
    <scope>NUCLEOTIDE SEQUENCE [LARGE SCALE GENOMIC DNA]</scope>
    <source>
        <strain evidence="2">EP-1</strain>
        <tissue evidence="2">Whole</tissue>
    </source>
</reference>
<feature type="non-terminal residue" evidence="2">
    <location>
        <position position="74"/>
    </location>
</feature>
<feature type="non-terminal residue" evidence="2">
    <location>
        <position position="1"/>
    </location>
</feature>
<accession>A0AAN9A1G7</accession>
<dbReference type="Proteomes" id="UP001381693">
    <property type="component" value="Unassembled WGS sequence"/>
</dbReference>